<evidence type="ECO:0000313" key="1">
    <source>
        <dbReference type="EMBL" id="CAF1269929.1"/>
    </source>
</evidence>
<dbReference type="AlphaFoldDB" id="A0A815B7R9"/>
<sequence>MFWSKTCRGRGRSLMLSDFLVCHPSGPFLTLSQTEFEKAVQKYPSLKEDHGVNYIENSASTSIQFGIGTKCKIGHPEYTDENGDLQLIPCHFENGPNVGKTKGLLELAKDLNVNVPAGCLLPKLRDLLSVRILKQ</sequence>
<dbReference type="EMBL" id="CAJOBC010022903">
    <property type="protein sequence ID" value="CAF4057132.1"/>
    <property type="molecule type" value="Genomic_DNA"/>
</dbReference>
<protein>
    <submittedName>
        <fullName evidence="1">Uncharacterized protein</fullName>
    </submittedName>
</protein>
<gene>
    <name evidence="1" type="ORF">GPM918_LOCUS27030</name>
    <name evidence="2" type="ORF">SRO942_LOCUS27291</name>
</gene>
<proteinExistence type="predicted"/>
<evidence type="ECO:0000313" key="3">
    <source>
        <dbReference type="Proteomes" id="UP000663829"/>
    </source>
</evidence>
<reference evidence="1" key="1">
    <citation type="submission" date="2021-02" db="EMBL/GenBank/DDBJ databases">
        <authorList>
            <person name="Nowell W R."/>
        </authorList>
    </citation>
    <scope>NUCLEOTIDE SEQUENCE</scope>
</reference>
<organism evidence="1 3">
    <name type="scientific">Didymodactylos carnosus</name>
    <dbReference type="NCBI Taxonomy" id="1234261"/>
    <lineage>
        <taxon>Eukaryota</taxon>
        <taxon>Metazoa</taxon>
        <taxon>Spiralia</taxon>
        <taxon>Gnathifera</taxon>
        <taxon>Rotifera</taxon>
        <taxon>Eurotatoria</taxon>
        <taxon>Bdelloidea</taxon>
        <taxon>Philodinida</taxon>
        <taxon>Philodinidae</taxon>
        <taxon>Didymodactylos</taxon>
    </lineage>
</organism>
<comment type="caution">
    <text evidence="1">The sequence shown here is derived from an EMBL/GenBank/DDBJ whole genome shotgun (WGS) entry which is preliminary data.</text>
</comment>
<accession>A0A815B7R9</accession>
<dbReference type="EMBL" id="CAJNOQ010011164">
    <property type="protein sequence ID" value="CAF1269929.1"/>
    <property type="molecule type" value="Genomic_DNA"/>
</dbReference>
<dbReference type="Proteomes" id="UP000663829">
    <property type="component" value="Unassembled WGS sequence"/>
</dbReference>
<evidence type="ECO:0000313" key="2">
    <source>
        <dbReference type="EMBL" id="CAF4057132.1"/>
    </source>
</evidence>
<dbReference type="Proteomes" id="UP000681722">
    <property type="component" value="Unassembled WGS sequence"/>
</dbReference>
<name>A0A815B7R9_9BILA</name>
<keyword evidence="3" id="KW-1185">Reference proteome</keyword>